<dbReference type="GO" id="GO:0006526">
    <property type="term" value="P:L-arginine biosynthetic process"/>
    <property type="evidence" value="ECO:0007669"/>
    <property type="project" value="TreeGrafter"/>
</dbReference>
<evidence type="ECO:0000313" key="4">
    <source>
        <dbReference type="RefSeq" id="XP_029646143.1"/>
    </source>
</evidence>
<keyword evidence="1" id="KW-0808">Transferase</keyword>
<evidence type="ECO:0000313" key="3">
    <source>
        <dbReference type="Proteomes" id="UP000515154"/>
    </source>
</evidence>
<proteinExistence type="predicted"/>
<dbReference type="KEGG" id="osn:115219982"/>
<dbReference type="Gene3D" id="3.40.1160.10">
    <property type="entry name" value="Acetylglutamate kinase-like"/>
    <property type="match status" value="1"/>
</dbReference>
<dbReference type="SUPFAM" id="SSF53633">
    <property type="entry name" value="Carbamate kinase-like"/>
    <property type="match status" value="1"/>
</dbReference>
<evidence type="ECO:0000313" key="5">
    <source>
        <dbReference type="RefSeq" id="XP_029646144.1"/>
    </source>
</evidence>
<evidence type="ECO:0000313" key="6">
    <source>
        <dbReference type="RefSeq" id="XP_036365331.1"/>
    </source>
</evidence>
<dbReference type="AlphaFoldDB" id="A0A6P7T5J9"/>
<evidence type="ECO:0000256" key="1">
    <source>
        <dbReference type="ARBA" id="ARBA00022679"/>
    </source>
</evidence>
<dbReference type="RefSeq" id="XP_029646144.1">
    <property type="nucleotide sequence ID" value="XM_029790284.2"/>
</dbReference>
<gene>
    <name evidence="4 5 6" type="primary">LOC115219982</name>
</gene>
<dbReference type="PANTHER" id="PTHR23342:SF0">
    <property type="entry name" value="N-ACETYLGLUTAMATE SYNTHASE, MITOCHONDRIAL"/>
    <property type="match status" value="1"/>
</dbReference>
<sequence>MQAVVPKCNGHTVFTQCVRCAHTLTKNVQVVSSKELQQLMQAVQNLYSHNYCTSCCKMLSPKLNLHRNTRLSESHQLPLLLPIANFFNFRCSSTTKPYWKDVVRSVQAATVKMKKMQEPGYYPVTNREMNTDLRRFLSEVGTDPKEARYWLKQFVIGESIRPFAVVQVDPEVFCEKAQLEAFASCISFLHRNSMRPVVILGTDFNENETMKTEDFKISRAKMLGDCIILTSMLELFGTNTRPFFSGSNIVEAVQSSSNSVFGKVSAINSDPIKWCLHSKHVPIIPAVGETPSGQILAVDLWNVTEEISKALQPLKVMKINLKGGFLDEEGHVIPNINLPVDLETVAEKPWYTPEIKSRISRISDLLYQLPSHSSVVITSVDKMLQELFTHRGSGTFFKITEPIHRYHHLEQVDQARLHNLLLKAFGRNLKDGYFEMIQNQLHTLYLSEDYSAAAIILHENSTDVPYLDKFAVSQKAQGEGTGEMLWACVRQDFKQVFWRSRGDNPINPWYFKKSEGSWSNGKWTVFWYGIQYHNTSSLLIDVALEKESSFAS</sequence>
<dbReference type="PROSITE" id="PS51731">
    <property type="entry name" value="GNAT_NAGS"/>
    <property type="match status" value="1"/>
</dbReference>
<dbReference type="GO" id="GO:0005759">
    <property type="term" value="C:mitochondrial matrix"/>
    <property type="evidence" value="ECO:0007669"/>
    <property type="project" value="TreeGrafter"/>
</dbReference>
<dbReference type="Pfam" id="PF04768">
    <property type="entry name" value="NAT"/>
    <property type="match status" value="1"/>
</dbReference>
<accession>A0A6P7T5J9</accession>
<dbReference type="PANTHER" id="PTHR23342">
    <property type="entry name" value="N-ACETYLGLUTAMATE SYNTHASE"/>
    <property type="match status" value="1"/>
</dbReference>
<dbReference type="InterPro" id="IPR006855">
    <property type="entry name" value="Vertebrate-like_GNAT_dom"/>
</dbReference>
<dbReference type="Gene3D" id="3.40.630.30">
    <property type="match status" value="1"/>
</dbReference>
<dbReference type="Proteomes" id="UP000515154">
    <property type="component" value="Linkage group LG15"/>
</dbReference>
<keyword evidence="3" id="KW-1185">Reference proteome</keyword>
<dbReference type="RefSeq" id="XP_029646143.1">
    <property type="nucleotide sequence ID" value="XM_029790283.2"/>
</dbReference>
<protein>
    <submittedName>
        <fullName evidence="4 5">N-acetylglutamate synthase, mitochondrial</fullName>
    </submittedName>
</protein>
<dbReference type="GO" id="GO:0006536">
    <property type="term" value="P:glutamate metabolic process"/>
    <property type="evidence" value="ECO:0007669"/>
    <property type="project" value="TreeGrafter"/>
</dbReference>
<evidence type="ECO:0000259" key="2">
    <source>
        <dbReference type="PROSITE" id="PS51731"/>
    </source>
</evidence>
<dbReference type="CDD" id="cd04265">
    <property type="entry name" value="DUF619-NAGS-U"/>
    <property type="match status" value="1"/>
</dbReference>
<name>A0A6P7T5J9_9MOLL</name>
<organism evidence="3 4">
    <name type="scientific">Octopus sinensis</name>
    <name type="common">East Asian common octopus</name>
    <dbReference type="NCBI Taxonomy" id="2607531"/>
    <lineage>
        <taxon>Eukaryota</taxon>
        <taxon>Metazoa</taxon>
        <taxon>Spiralia</taxon>
        <taxon>Lophotrochozoa</taxon>
        <taxon>Mollusca</taxon>
        <taxon>Cephalopoda</taxon>
        <taxon>Coleoidea</taxon>
        <taxon>Octopodiformes</taxon>
        <taxon>Octopoda</taxon>
        <taxon>Incirrata</taxon>
        <taxon>Octopodidae</taxon>
        <taxon>Octopus</taxon>
    </lineage>
</organism>
<dbReference type="InterPro" id="IPR036393">
    <property type="entry name" value="AceGlu_kinase-like_sf"/>
</dbReference>
<reference evidence="4 5" key="1">
    <citation type="submission" date="2025-08" db="UniProtKB">
        <authorList>
            <consortium name="RefSeq"/>
        </authorList>
    </citation>
    <scope>IDENTIFICATION</scope>
</reference>
<dbReference type="RefSeq" id="XP_036365331.1">
    <property type="nucleotide sequence ID" value="XM_036509438.1"/>
</dbReference>
<dbReference type="GO" id="GO:0004042">
    <property type="term" value="F:L-glutamate N-acetyltransferase activity"/>
    <property type="evidence" value="ECO:0007669"/>
    <property type="project" value="TreeGrafter"/>
</dbReference>
<feature type="domain" description="N-acetyltransferase" evidence="2">
    <location>
        <begin position="401"/>
        <end position="551"/>
    </location>
</feature>